<feature type="compositionally biased region" description="Basic and acidic residues" evidence="1">
    <location>
        <begin position="150"/>
        <end position="162"/>
    </location>
</feature>
<keyword evidence="3" id="KW-1185">Reference proteome</keyword>
<organism evidence="2 3">
    <name type="scientific">Trichocladium antarcticum</name>
    <dbReference type="NCBI Taxonomy" id="1450529"/>
    <lineage>
        <taxon>Eukaryota</taxon>
        <taxon>Fungi</taxon>
        <taxon>Dikarya</taxon>
        <taxon>Ascomycota</taxon>
        <taxon>Pezizomycotina</taxon>
        <taxon>Sordariomycetes</taxon>
        <taxon>Sordariomycetidae</taxon>
        <taxon>Sordariales</taxon>
        <taxon>Chaetomiaceae</taxon>
        <taxon>Trichocladium</taxon>
    </lineage>
</organism>
<reference evidence="2" key="2">
    <citation type="submission" date="2023-05" db="EMBL/GenBank/DDBJ databases">
        <authorList>
            <consortium name="Lawrence Berkeley National Laboratory"/>
            <person name="Steindorff A."/>
            <person name="Hensen N."/>
            <person name="Bonometti L."/>
            <person name="Westerberg I."/>
            <person name="Brannstrom I.O."/>
            <person name="Guillou S."/>
            <person name="Cros-Aarteil S."/>
            <person name="Calhoun S."/>
            <person name="Haridas S."/>
            <person name="Kuo A."/>
            <person name="Mondo S."/>
            <person name="Pangilinan J."/>
            <person name="Riley R."/>
            <person name="Labutti K."/>
            <person name="Andreopoulos B."/>
            <person name="Lipzen A."/>
            <person name="Chen C."/>
            <person name="Yanf M."/>
            <person name="Daum C."/>
            <person name="Ng V."/>
            <person name="Clum A."/>
            <person name="Ohm R."/>
            <person name="Martin F."/>
            <person name="Silar P."/>
            <person name="Natvig D."/>
            <person name="Lalanne C."/>
            <person name="Gautier V."/>
            <person name="Ament-Velasquez S.L."/>
            <person name="Kruys A."/>
            <person name="Hutchinson M.I."/>
            <person name="Powell A.J."/>
            <person name="Barry K."/>
            <person name="Miller A.N."/>
            <person name="Grigoriev I.V."/>
            <person name="Debuchy R."/>
            <person name="Gladieux P."/>
            <person name="Thoren M.H."/>
            <person name="Johannesson H."/>
        </authorList>
    </citation>
    <scope>NUCLEOTIDE SEQUENCE</scope>
    <source>
        <strain evidence="2">CBS 123565</strain>
    </source>
</reference>
<dbReference type="AlphaFoldDB" id="A0AAN6ZEI8"/>
<protein>
    <submittedName>
        <fullName evidence="2">Uncharacterized protein</fullName>
    </submittedName>
</protein>
<proteinExistence type="predicted"/>
<evidence type="ECO:0000313" key="2">
    <source>
        <dbReference type="EMBL" id="KAK4134948.1"/>
    </source>
</evidence>
<comment type="caution">
    <text evidence="2">The sequence shown here is derived from an EMBL/GenBank/DDBJ whole genome shotgun (WGS) entry which is preliminary data.</text>
</comment>
<dbReference type="EMBL" id="MU853407">
    <property type="protein sequence ID" value="KAK4134948.1"/>
    <property type="molecule type" value="Genomic_DNA"/>
</dbReference>
<feature type="compositionally biased region" description="Basic residues" evidence="1">
    <location>
        <begin position="189"/>
        <end position="199"/>
    </location>
</feature>
<evidence type="ECO:0000313" key="3">
    <source>
        <dbReference type="Proteomes" id="UP001304895"/>
    </source>
</evidence>
<feature type="region of interest" description="Disordered" evidence="1">
    <location>
        <begin position="148"/>
        <end position="225"/>
    </location>
</feature>
<reference evidence="2" key="1">
    <citation type="journal article" date="2023" name="Mol. Phylogenet. Evol.">
        <title>Genome-scale phylogeny and comparative genomics of the fungal order Sordariales.</title>
        <authorList>
            <person name="Hensen N."/>
            <person name="Bonometti L."/>
            <person name="Westerberg I."/>
            <person name="Brannstrom I.O."/>
            <person name="Guillou S."/>
            <person name="Cros-Aarteil S."/>
            <person name="Calhoun S."/>
            <person name="Haridas S."/>
            <person name="Kuo A."/>
            <person name="Mondo S."/>
            <person name="Pangilinan J."/>
            <person name="Riley R."/>
            <person name="LaButti K."/>
            <person name="Andreopoulos B."/>
            <person name="Lipzen A."/>
            <person name="Chen C."/>
            <person name="Yan M."/>
            <person name="Daum C."/>
            <person name="Ng V."/>
            <person name="Clum A."/>
            <person name="Steindorff A."/>
            <person name="Ohm R.A."/>
            <person name="Martin F."/>
            <person name="Silar P."/>
            <person name="Natvig D.O."/>
            <person name="Lalanne C."/>
            <person name="Gautier V."/>
            <person name="Ament-Velasquez S.L."/>
            <person name="Kruys A."/>
            <person name="Hutchinson M.I."/>
            <person name="Powell A.J."/>
            <person name="Barry K."/>
            <person name="Miller A.N."/>
            <person name="Grigoriev I.V."/>
            <person name="Debuchy R."/>
            <person name="Gladieux P."/>
            <person name="Hiltunen Thoren M."/>
            <person name="Johannesson H."/>
        </authorList>
    </citation>
    <scope>NUCLEOTIDE SEQUENCE</scope>
    <source>
        <strain evidence="2">CBS 123565</strain>
    </source>
</reference>
<accession>A0AAN6ZEI8</accession>
<sequence>MSTPGQSQVHLPLKTLDYASAGPSQQPTEPMPGLIPIWLCSASFPGNQLGAQPLTTTPVSASYMPQDEQDSIPFSTLGPLVPPTERERLCQAASSEPVYVHLSWRRTRGPSPVFQTRHLITLDTTGGNTTGGPTVVFAQDMAWTQTVVRNNEKSVKTREDAGRAVPRTQLPSSPTHRGRFCTAQPPASPRRRRRHRNPKPARALSPPGPDSIADPADGSGSGQAGQRRCCRRLIGALRVHAEAVYRETGDTAELLRVVRLSQRMVGFELSQTGRIGEGIDGGRGAPEV</sequence>
<gene>
    <name evidence="2" type="ORF">BT67DRAFT_495375</name>
</gene>
<name>A0AAN6ZEI8_9PEZI</name>
<dbReference type="Proteomes" id="UP001304895">
    <property type="component" value="Unassembled WGS sequence"/>
</dbReference>
<evidence type="ECO:0000256" key="1">
    <source>
        <dbReference type="SAM" id="MobiDB-lite"/>
    </source>
</evidence>